<feature type="transmembrane region" description="Helical" evidence="7">
    <location>
        <begin position="39"/>
        <end position="55"/>
    </location>
</feature>
<evidence type="ECO:0000256" key="5">
    <source>
        <dbReference type="ARBA" id="ARBA00023065"/>
    </source>
</evidence>
<organism evidence="9 10">
    <name type="scientific">Alkalimarinus sediminis</name>
    <dbReference type="NCBI Taxonomy" id="1632866"/>
    <lineage>
        <taxon>Bacteria</taxon>
        <taxon>Pseudomonadati</taxon>
        <taxon>Pseudomonadota</taxon>
        <taxon>Gammaproteobacteria</taxon>
        <taxon>Alteromonadales</taxon>
        <taxon>Alteromonadaceae</taxon>
        <taxon>Alkalimarinus</taxon>
    </lineage>
</organism>
<evidence type="ECO:0000256" key="4">
    <source>
        <dbReference type="ARBA" id="ARBA00022989"/>
    </source>
</evidence>
<feature type="transmembrane region" description="Helical" evidence="7">
    <location>
        <begin position="199"/>
        <end position="223"/>
    </location>
</feature>
<evidence type="ECO:0000256" key="7">
    <source>
        <dbReference type="SAM" id="Phobius"/>
    </source>
</evidence>
<keyword evidence="3 7" id="KW-0812">Transmembrane</keyword>
<name>A0A9E8KQI6_9ALTE</name>
<evidence type="ECO:0000259" key="8">
    <source>
        <dbReference type="Pfam" id="PF00999"/>
    </source>
</evidence>
<feature type="transmembrane region" description="Helical" evidence="7">
    <location>
        <begin position="280"/>
        <end position="298"/>
    </location>
</feature>
<dbReference type="Proteomes" id="UP001164472">
    <property type="component" value="Chromosome"/>
</dbReference>
<reference evidence="9" key="1">
    <citation type="submission" date="2022-07" db="EMBL/GenBank/DDBJ databases">
        <title>Alkalimarinus sp. nov., isolated from gut of a Alitta virens.</title>
        <authorList>
            <person name="Yang A.I."/>
            <person name="Shin N.-R."/>
        </authorList>
    </citation>
    <scope>NUCLEOTIDE SEQUENCE</scope>
    <source>
        <strain evidence="9">FA028</strain>
    </source>
</reference>
<feature type="transmembrane region" description="Helical" evidence="7">
    <location>
        <begin position="125"/>
        <end position="144"/>
    </location>
</feature>
<feature type="transmembrane region" description="Helical" evidence="7">
    <location>
        <begin position="6"/>
        <end position="27"/>
    </location>
</feature>
<keyword evidence="2" id="KW-0813">Transport</keyword>
<accession>A0A9E8KQI6</accession>
<dbReference type="Gene3D" id="1.20.1530.20">
    <property type="match status" value="1"/>
</dbReference>
<feature type="transmembrane region" description="Helical" evidence="7">
    <location>
        <begin position="304"/>
        <end position="322"/>
    </location>
</feature>
<dbReference type="EMBL" id="CP101527">
    <property type="protein sequence ID" value="UZW75230.1"/>
    <property type="molecule type" value="Genomic_DNA"/>
</dbReference>
<dbReference type="InterPro" id="IPR038770">
    <property type="entry name" value="Na+/solute_symporter_sf"/>
</dbReference>
<dbReference type="InterPro" id="IPR006153">
    <property type="entry name" value="Cation/H_exchanger_TM"/>
</dbReference>
<evidence type="ECO:0000256" key="2">
    <source>
        <dbReference type="ARBA" id="ARBA00022449"/>
    </source>
</evidence>
<feature type="transmembrane region" description="Helical" evidence="7">
    <location>
        <begin position="343"/>
        <end position="361"/>
    </location>
</feature>
<feature type="transmembrane region" description="Helical" evidence="7">
    <location>
        <begin position="96"/>
        <end position="119"/>
    </location>
</feature>
<evidence type="ECO:0000256" key="6">
    <source>
        <dbReference type="ARBA" id="ARBA00023136"/>
    </source>
</evidence>
<keyword evidence="4 7" id="KW-1133">Transmembrane helix</keyword>
<keyword evidence="5" id="KW-0406">Ion transport</keyword>
<feature type="transmembrane region" description="Helical" evidence="7">
    <location>
        <begin position="381"/>
        <end position="403"/>
    </location>
</feature>
<keyword evidence="10" id="KW-1185">Reference proteome</keyword>
<evidence type="ECO:0000313" key="10">
    <source>
        <dbReference type="Proteomes" id="UP001164472"/>
    </source>
</evidence>
<dbReference type="Pfam" id="PF00999">
    <property type="entry name" value="Na_H_Exchanger"/>
    <property type="match status" value="1"/>
</dbReference>
<sequence>MIPEQSASPVLHQLLVIGLVMVASLYVGSWVKRVKLPSLIGYMFVGVLAGPYVFNGIDNGLLTHLDFIVEVGLGLVAFTIGAVLSVASFKKTGRGLASIILGETIIAFLVIALCVYLFFDNLPLALLLGAIGAASAPAGTVAIIQDYQAKGPLTNTLYAVVGFDDGLSVVIYGFALVFAKSMLLQTNGHAGYSVLTQLWLPFQEILLSILVGVIAGYLFLALVKKLRKEGDVLVLSSALVMTLVGVSEQWHLSLVLTNMVAGMVLVNSGREGVISRVRQATSMIMPLVFILFFALAGAHLDISALSVVGVGGVVYIISRCIGKAGGAWIGGTLGGADPKIAKSIGLAILSQAGLAIGLALIVQKEMAQIAQVYDLPSAAEIGATVLTTITATTVIFEIIGPILTRHVLIKAGEIRDR</sequence>
<gene>
    <name evidence="9" type="ORF">NNL22_01075</name>
</gene>
<keyword evidence="6 7" id="KW-0472">Membrane</keyword>
<evidence type="ECO:0000313" key="9">
    <source>
        <dbReference type="EMBL" id="UZW75230.1"/>
    </source>
</evidence>
<dbReference type="GO" id="GO:0015297">
    <property type="term" value="F:antiporter activity"/>
    <property type="evidence" value="ECO:0007669"/>
    <property type="project" value="UniProtKB-KW"/>
</dbReference>
<dbReference type="AlphaFoldDB" id="A0A9E8KQI6"/>
<dbReference type="RefSeq" id="WP_251810952.1">
    <property type="nucleotide sequence ID" value="NZ_CP101527.1"/>
</dbReference>
<evidence type="ECO:0000256" key="3">
    <source>
        <dbReference type="ARBA" id="ARBA00022692"/>
    </source>
</evidence>
<dbReference type="GO" id="GO:0016020">
    <property type="term" value="C:membrane"/>
    <property type="evidence" value="ECO:0007669"/>
    <property type="project" value="UniProtKB-SubCell"/>
</dbReference>
<keyword evidence="2" id="KW-0050">Antiport</keyword>
<dbReference type="GO" id="GO:1902600">
    <property type="term" value="P:proton transmembrane transport"/>
    <property type="evidence" value="ECO:0007669"/>
    <property type="project" value="InterPro"/>
</dbReference>
<dbReference type="PANTHER" id="PTHR43021">
    <property type="entry name" value="NA(+)/H(+) ANTIPORTER-RELATED"/>
    <property type="match status" value="1"/>
</dbReference>
<feature type="transmembrane region" description="Helical" evidence="7">
    <location>
        <begin position="230"/>
        <end position="246"/>
    </location>
</feature>
<protein>
    <submittedName>
        <fullName evidence="9">Cation:proton antiporter</fullName>
    </submittedName>
</protein>
<evidence type="ECO:0000256" key="1">
    <source>
        <dbReference type="ARBA" id="ARBA00004141"/>
    </source>
</evidence>
<feature type="transmembrane region" description="Helical" evidence="7">
    <location>
        <begin position="156"/>
        <end position="179"/>
    </location>
</feature>
<feature type="domain" description="Cation/H+ exchanger transmembrane" evidence="8">
    <location>
        <begin position="24"/>
        <end position="399"/>
    </location>
</feature>
<comment type="subcellular location">
    <subcellularLocation>
        <location evidence="1">Membrane</location>
        <topology evidence="1">Multi-pass membrane protein</topology>
    </subcellularLocation>
</comment>
<dbReference type="PANTHER" id="PTHR43021:SF2">
    <property type="entry name" value="CATION_H+ EXCHANGER DOMAIN-CONTAINING PROTEIN"/>
    <property type="match status" value="1"/>
</dbReference>
<proteinExistence type="predicted"/>
<dbReference type="KEGG" id="asem:NNL22_01075"/>
<feature type="transmembrane region" description="Helical" evidence="7">
    <location>
        <begin position="67"/>
        <end position="89"/>
    </location>
</feature>